<protein>
    <recommendedName>
        <fullName evidence="10">Purine nucleoside phosphorylase</fullName>
    </recommendedName>
</protein>
<keyword evidence="3" id="KW-0808">Transferase</keyword>
<comment type="catalytic activity">
    <reaction evidence="7">
        <text>adenosine + H2O + H(+) = inosine + NH4(+)</text>
        <dbReference type="Rhea" id="RHEA:24408"/>
        <dbReference type="ChEBI" id="CHEBI:15377"/>
        <dbReference type="ChEBI" id="CHEBI:15378"/>
        <dbReference type="ChEBI" id="CHEBI:16335"/>
        <dbReference type="ChEBI" id="CHEBI:17596"/>
        <dbReference type="ChEBI" id="CHEBI:28938"/>
        <dbReference type="EC" id="3.5.4.4"/>
    </reaction>
    <physiologicalReaction direction="left-to-right" evidence="7">
        <dbReference type="Rhea" id="RHEA:24409"/>
    </physiologicalReaction>
</comment>
<name>A0A7W6EGD3_9HYPH</name>
<dbReference type="NCBIfam" id="TIGR00726">
    <property type="entry name" value="peptidoglycan editing factor PgeF"/>
    <property type="match status" value="1"/>
</dbReference>
<evidence type="ECO:0000256" key="6">
    <source>
        <dbReference type="ARBA" id="ARBA00022833"/>
    </source>
</evidence>
<reference evidence="11 12" key="1">
    <citation type="submission" date="2020-08" db="EMBL/GenBank/DDBJ databases">
        <title>Genomic Encyclopedia of Type Strains, Phase IV (KMG-IV): sequencing the most valuable type-strain genomes for metagenomic binning, comparative biology and taxonomic classification.</title>
        <authorList>
            <person name="Goeker M."/>
        </authorList>
    </citation>
    <scope>NUCLEOTIDE SEQUENCE [LARGE SCALE GENOMIC DNA]</scope>
    <source>
        <strain evidence="11 12">DSM 28760</strain>
    </source>
</reference>
<comment type="catalytic activity">
    <reaction evidence="8">
        <text>adenosine + phosphate = alpha-D-ribose 1-phosphate + adenine</text>
        <dbReference type="Rhea" id="RHEA:27642"/>
        <dbReference type="ChEBI" id="CHEBI:16335"/>
        <dbReference type="ChEBI" id="CHEBI:16708"/>
        <dbReference type="ChEBI" id="CHEBI:43474"/>
        <dbReference type="ChEBI" id="CHEBI:57720"/>
        <dbReference type="EC" id="2.4.2.1"/>
    </reaction>
    <physiologicalReaction direction="left-to-right" evidence="8">
        <dbReference type="Rhea" id="RHEA:27643"/>
    </physiologicalReaction>
</comment>
<dbReference type="GO" id="GO:0017061">
    <property type="term" value="F:S-methyl-5-thioadenosine phosphorylase activity"/>
    <property type="evidence" value="ECO:0007669"/>
    <property type="project" value="UniProtKB-EC"/>
</dbReference>
<dbReference type="PANTHER" id="PTHR30616:SF2">
    <property type="entry name" value="PURINE NUCLEOSIDE PHOSPHORYLASE LACC1"/>
    <property type="match status" value="1"/>
</dbReference>
<accession>A0A7W6EGD3</accession>
<evidence type="ECO:0000256" key="8">
    <source>
        <dbReference type="ARBA" id="ARBA00048968"/>
    </source>
</evidence>
<keyword evidence="6" id="KW-0862">Zinc</keyword>
<dbReference type="InterPro" id="IPR003730">
    <property type="entry name" value="Cu_polyphenol_OxRdtase"/>
</dbReference>
<dbReference type="InterPro" id="IPR011324">
    <property type="entry name" value="Cytotoxic_necrot_fac-like_cat"/>
</dbReference>
<dbReference type="AlphaFoldDB" id="A0A7W6EGD3"/>
<dbReference type="Proteomes" id="UP000537592">
    <property type="component" value="Unassembled WGS sequence"/>
</dbReference>
<dbReference type="PANTHER" id="PTHR30616">
    <property type="entry name" value="UNCHARACTERIZED PROTEIN YFIH"/>
    <property type="match status" value="1"/>
</dbReference>
<dbReference type="Gene3D" id="3.60.140.10">
    <property type="entry name" value="CNF1/YfiH-like putative cysteine hydrolases"/>
    <property type="match status" value="1"/>
</dbReference>
<comment type="caution">
    <text evidence="11">The sequence shown here is derived from an EMBL/GenBank/DDBJ whole genome shotgun (WGS) entry which is preliminary data.</text>
</comment>
<dbReference type="EMBL" id="JACICC010000003">
    <property type="protein sequence ID" value="MBB3809361.1"/>
    <property type="molecule type" value="Genomic_DNA"/>
</dbReference>
<dbReference type="CDD" id="cd16833">
    <property type="entry name" value="YfiH"/>
    <property type="match status" value="1"/>
</dbReference>
<comment type="similarity">
    <text evidence="2 10">Belongs to the purine nucleoside phosphorylase YfiH/LACC1 family.</text>
</comment>
<proteinExistence type="inferred from homology"/>
<sequence length="263" mass="28169">MMHKTDAVAPIEAPSLSALTGVRHGFFTRQGGVSEGIYAGLNGGVGSADAREAVQENRRRMTAHFDLPPESLLTLHQVHSADVIIVEEPFTPDARPMADAMVTRRPDVLLGAASADCGPLLFADAEAGVIGAAHSGWKGAFTGVLEATLDSMERLGARRERITVALGPTISRAAYEVGPEFVDRFTQADAALIRFFSPSPRAGHALFDLPAFIAARAQAAGAGTFEDLGLCTYADETRFYSYRRTTHRGEPDYGRLIAAIRLL</sequence>
<dbReference type="InterPro" id="IPR038371">
    <property type="entry name" value="Cu_polyphenol_OxRdtase_sf"/>
</dbReference>
<keyword evidence="4" id="KW-0479">Metal-binding</keyword>
<evidence type="ECO:0000256" key="1">
    <source>
        <dbReference type="ARBA" id="ARBA00000553"/>
    </source>
</evidence>
<evidence type="ECO:0000256" key="5">
    <source>
        <dbReference type="ARBA" id="ARBA00022801"/>
    </source>
</evidence>
<keyword evidence="5" id="KW-0378">Hydrolase</keyword>
<evidence type="ECO:0000256" key="3">
    <source>
        <dbReference type="ARBA" id="ARBA00022679"/>
    </source>
</evidence>
<dbReference type="Pfam" id="PF02578">
    <property type="entry name" value="Cu-oxidase_4"/>
    <property type="match status" value="1"/>
</dbReference>
<dbReference type="SUPFAM" id="SSF64438">
    <property type="entry name" value="CNF1/YfiH-like putative cysteine hydrolases"/>
    <property type="match status" value="1"/>
</dbReference>
<evidence type="ECO:0000256" key="9">
    <source>
        <dbReference type="ARBA" id="ARBA00049893"/>
    </source>
</evidence>
<evidence type="ECO:0000256" key="10">
    <source>
        <dbReference type="RuleBase" id="RU361274"/>
    </source>
</evidence>
<evidence type="ECO:0000313" key="11">
    <source>
        <dbReference type="EMBL" id="MBB3809361.1"/>
    </source>
</evidence>
<dbReference type="GO" id="GO:0016787">
    <property type="term" value="F:hydrolase activity"/>
    <property type="evidence" value="ECO:0007669"/>
    <property type="project" value="UniProtKB-KW"/>
</dbReference>
<evidence type="ECO:0000313" key="12">
    <source>
        <dbReference type="Proteomes" id="UP000537592"/>
    </source>
</evidence>
<evidence type="ECO:0000256" key="2">
    <source>
        <dbReference type="ARBA" id="ARBA00007353"/>
    </source>
</evidence>
<evidence type="ECO:0000256" key="4">
    <source>
        <dbReference type="ARBA" id="ARBA00022723"/>
    </source>
</evidence>
<gene>
    <name evidence="11" type="ORF">FHS81_001443</name>
</gene>
<keyword evidence="12" id="KW-1185">Reference proteome</keyword>
<dbReference type="GO" id="GO:0005507">
    <property type="term" value="F:copper ion binding"/>
    <property type="evidence" value="ECO:0007669"/>
    <property type="project" value="TreeGrafter"/>
</dbReference>
<organism evidence="11 12">
    <name type="scientific">Pseudochelatococcus contaminans</name>
    <dbReference type="NCBI Taxonomy" id="1538103"/>
    <lineage>
        <taxon>Bacteria</taxon>
        <taxon>Pseudomonadati</taxon>
        <taxon>Pseudomonadota</taxon>
        <taxon>Alphaproteobacteria</taxon>
        <taxon>Hyphomicrobiales</taxon>
        <taxon>Chelatococcaceae</taxon>
        <taxon>Pseudochelatococcus</taxon>
    </lineage>
</organism>
<evidence type="ECO:0000256" key="7">
    <source>
        <dbReference type="ARBA" id="ARBA00047989"/>
    </source>
</evidence>
<comment type="catalytic activity">
    <reaction evidence="9">
        <text>S-methyl-5'-thioadenosine + phosphate = 5-(methylsulfanyl)-alpha-D-ribose 1-phosphate + adenine</text>
        <dbReference type="Rhea" id="RHEA:11852"/>
        <dbReference type="ChEBI" id="CHEBI:16708"/>
        <dbReference type="ChEBI" id="CHEBI:17509"/>
        <dbReference type="ChEBI" id="CHEBI:43474"/>
        <dbReference type="ChEBI" id="CHEBI:58533"/>
        <dbReference type="EC" id="2.4.2.28"/>
    </reaction>
    <physiologicalReaction direction="left-to-right" evidence="9">
        <dbReference type="Rhea" id="RHEA:11853"/>
    </physiologicalReaction>
</comment>
<comment type="catalytic activity">
    <reaction evidence="1">
        <text>inosine + phosphate = alpha-D-ribose 1-phosphate + hypoxanthine</text>
        <dbReference type="Rhea" id="RHEA:27646"/>
        <dbReference type="ChEBI" id="CHEBI:17368"/>
        <dbReference type="ChEBI" id="CHEBI:17596"/>
        <dbReference type="ChEBI" id="CHEBI:43474"/>
        <dbReference type="ChEBI" id="CHEBI:57720"/>
        <dbReference type="EC" id="2.4.2.1"/>
    </reaction>
    <physiologicalReaction direction="left-to-right" evidence="1">
        <dbReference type="Rhea" id="RHEA:27647"/>
    </physiologicalReaction>
</comment>